<evidence type="ECO:0008006" key="3">
    <source>
        <dbReference type="Google" id="ProtNLM"/>
    </source>
</evidence>
<accession>A0ABU7V9Q8</accession>
<gene>
    <name evidence="1" type="ORF">V2V91_11990</name>
</gene>
<protein>
    <recommendedName>
        <fullName evidence="3">ATP-binding protein</fullName>
    </recommendedName>
</protein>
<organism evidence="1 2">
    <name type="scientific">Microbacterium schleiferi</name>
    <dbReference type="NCBI Taxonomy" id="69362"/>
    <lineage>
        <taxon>Bacteria</taxon>
        <taxon>Bacillati</taxon>
        <taxon>Actinomycetota</taxon>
        <taxon>Actinomycetes</taxon>
        <taxon>Micrococcales</taxon>
        <taxon>Microbacteriaceae</taxon>
        <taxon>Microbacterium</taxon>
    </lineage>
</organism>
<dbReference type="EMBL" id="JAZHOV010000006">
    <property type="protein sequence ID" value="MEF2255848.1"/>
    <property type="molecule type" value="Genomic_DNA"/>
</dbReference>
<dbReference type="RefSeq" id="WP_331792011.1">
    <property type="nucleotide sequence ID" value="NZ_BAAAUO010000001.1"/>
</dbReference>
<dbReference type="Proteomes" id="UP001351900">
    <property type="component" value="Unassembled WGS sequence"/>
</dbReference>
<keyword evidence="2" id="KW-1185">Reference proteome</keyword>
<sequence length="75" mass="7890">MDSVLVARPRLLETLDTAPGRVVMTAPAGYGKTVLLDQWALTRPGEPTRVSGAELTGPLLDGIRATLHPSAAPRS</sequence>
<reference evidence="1 2" key="1">
    <citation type="submission" date="2024-01" db="EMBL/GenBank/DDBJ databases">
        <title>the genome sequence of strain Microbacterium schleiferi NBRC 15075.</title>
        <authorList>
            <person name="Ding Y."/>
            <person name="Zhang G."/>
        </authorList>
    </citation>
    <scope>NUCLEOTIDE SEQUENCE [LARGE SCALE GENOMIC DNA]</scope>
    <source>
        <strain evidence="1 2">NBRC 15075</strain>
    </source>
</reference>
<evidence type="ECO:0000313" key="2">
    <source>
        <dbReference type="Proteomes" id="UP001351900"/>
    </source>
</evidence>
<evidence type="ECO:0000313" key="1">
    <source>
        <dbReference type="EMBL" id="MEF2255848.1"/>
    </source>
</evidence>
<name>A0ABU7V9Q8_9MICO</name>
<comment type="caution">
    <text evidence="1">The sequence shown here is derived from an EMBL/GenBank/DDBJ whole genome shotgun (WGS) entry which is preliminary data.</text>
</comment>
<proteinExistence type="predicted"/>